<gene>
    <name evidence="2" type="ORF">HZF05_16455</name>
</gene>
<organism evidence="2 3">
    <name type="scientific">Sphingomonas chungangi</name>
    <dbReference type="NCBI Taxonomy" id="2683589"/>
    <lineage>
        <taxon>Bacteria</taxon>
        <taxon>Pseudomonadati</taxon>
        <taxon>Pseudomonadota</taxon>
        <taxon>Alphaproteobacteria</taxon>
        <taxon>Sphingomonadales</taxon>
        <taxon>Sphingomonadaceae</taxon>
        <taxon>Sphingomonas</taxon>
    </lineage>
</organism>
<comment type="caution">
    <text evidence="2">The sequence shown here is derived from an EMBL/GenBank/DDBJ whole genome shotgun (WGS) entry which is preliminary data.</text>
</comment>
<dbReference type="Pfam" id="PF07238">
    <property type="entry name" value="PilZ"/>
    <property type="match status" value="1"/>
</dbReference>
<dbReference type="SUPFAM" id="SSF141371">
    <property type="entry name" value="PilZ domain-like"/>
    <property type="match status" value="1"/>
</dbReference>
<feature type="domain" description="PilZ" evidence="1">
    <location>
        <begin position="13"/>
        <end position="101"/>
    </location>
</feature>
<name>A0A838LC09_9SPHN</name>
<evidence type="ECO:0000313" key="2">
    <source>
        <dbReference type="EMBL" id="MBA2935676.1"/>
    </source>
</evidence>
<dbReference type="Proteomes" id="UP000570166">
    <property type="component" value="Unassembled WGS sequence"/>
</dbReference>
<evidence type="ECO:0000313" key="3">
    <source>
        <dbReference type="Proteomes" id="UP000570166"/>
    </source>
</evidence>
<dbReference type="InterPro" id="IPR009875">
    <property type="entry name" value="PilZ_domain"/>
</dbReference>
<dbReference type="AlphaFoldDB" id="A0A838LC09"/>
<dbReference type="GO" id="GO:0035438">
    <property type="term" value="F:cyclic-di-GMP binding"/>
    <property type="evidence" value="ECO:0007669"/>
    <property type="project" value="InterPro"/>
</dbReference>
<proteinExistence type="predicted"/>
<accession>A0A838LC09</accession>
<dbReference type="EMBL" id="JACEIB010000026">
    <property type="protein sequence ID" value="MBA2935676.1"/>
    <property type="molecule type" value="Genomic_DNA"/>
</dbReference>
<evidence type="ECO:0000259" key="1">
    <source>
        <dbReference type="Pfam" id="PF07238"/>
    </source>
</evidence>
<protein>
    <submittedName>
        <fullName evidence="2">PilZ domain-containing protein</fullName>
    </submittedName>
</protein>
<keyword evidence="3" id="KW-1185">Reference proteome</keyword>
<sequence length="105" mass="11148">MASSAEHLGKAALRSEPRQGVLLDATVKAYRAAPLAAAVIDLSTGGAMLAADTSALHKGDEIVLDAAGKQIVATVAWSNESFFGLAFHRRLDDREMSWLKRVGRA</sequence>
<reference evidence="2 3" key="1">
    <citation type="submission" date="2020-07" db="EMBL/GenBank/DDBJ databases">
        <authorList>
            <person name="Sun Q."/>
        </authorList>
    </citation>
    <scope>NUCLEOTIDE SEQUENCE [LARGE SCALE GENOMIC DNA]</scope>
    <source>
        <strain evidence="2 3">CGMCC 1.13654</strain>
    </source>
</reference>
<dbReference type="RefSeq" id="WP_160362888.1">
    <property type="nucleotide sequence ID" value="NZ_JACEIB010000026.1"/>
</dbReference>